<dbReference type="AlphaFoldDB" id="A0AAV9X0Y7"/>
<dbReference type="InterPro" id="IPR036318">
    <property type="entry name" value="FAD-bd_PCMH-like_sf"/>
</dbReference>
<evidence type="ECO:0000256" key="6">
    <source>
        <dbReference type="SAM" id="SignalP"/>
    </source>
</evidence>
<dbReference type="EMBL" id="JAVHJO010000012">
    <property type="protein sequence ID" value="KAK6532060.1"/>
    <property type="molecule type" value="Genomic_DNA"/>
</dbReference>
<dbReference type="InterPro" id="IPR012951">
    <property type="entry name" value="BBE"/>
</dbReference>
<dbReference type="Pfam" id="PF01565">
    <property type="entry name" value="FAD_binding_4"/>
    <property type="match status" value="1"/>
</dbReference>
<comment type="cofactor">
    <cofactor evidence="1">
        <name>FAD</name>
        <dbReference type="ChEBI" id="CHEBI:57692"/>
    </cofactor>
</comment>
<dbReference type="PANTHER" id="PTHR42973:SF39">
    <property type="entry name" value="FAD-BINDING PCMH-TYPE DOMAIN-CONTAINING PROTEIN"/>
    <property type="match status" value="1"/>
</dbReference>
<evidence type="ECO:0000259" key="7">
    <source>
        <dbReference type="PROSITE" id="PS51387"/>
    </source>
</evidence>
<gene>
    <name evidence="8" type="ORF">TWF694_003223</name>
</gene>
<dbReference type="PROSITE" id="PS51387">
    <property type="entry name" value="FAD_PCMH"/>
    <property type="match status" value="1"/>
</dbReference>
<dbReference type="GO" id="GO:0016491">
    <property type="term" value="F:oxidoreductase activity"/>
    <property type="evidence" value="ECO:0007669"/>
    <property type="project" value="UniProtKB-KW"/>
</dbReference>
<comment type="similarity">
    <text evidence="2">Belongs to the oxygen-dependent FAD-linked oxidoreductase family.</text>
</comment>
<dbReference type="Gene3D" id="3.40.462.20">
    <property type="match status" value="1"/>
</dbReference>
<feature type="domain" description="FAD-binding PCMH-type" evidence="7">
    <location>
        <begin position="52"/>
        <end position="224"/>
    </location>
</feature>
<dbReference type="InterPro" id="IPR050416">
    <property type="entry name" value="FAD-linked_Oxidoreductase"/>
</dbReference>
<dbReference type="InterPro" id="IPR006094">
    <property type="entry name" value="Oxid_FAD_bind_N"/>
</dbReference>
<evidence type="ECO:0000256" key="3">
    <source>
        <dbReference type="ARBA" id="ARBA00022630"/>
    </source>
</evidence>
<keyword evidence="9" id="KW-1185">Reference proteome</keyword>
<feature type="chain" id="PRO_5043519214" description="FAD-binding PCMH-type domain-containing protein" evidence="6">
    <location>
        <begin position="18"/>
        <end position="481"/>
    </location>
</feature>
<evidence type="ECO:0000256" key="5">
    <source>
        <dbReference type="ARBA" id="ARBA00023002"/>
    </source>
</evidence>
<evidence type="ECO:0000313" key="9">
    <source>
        <dbReference type="Proteomes" id="UP001365542"/>
    </source>
</evidence>
<evidence type="ECO:0000256" key="1">
    <source>
        <dbReference type="ARBA" id="ARBA00001974"/>
    </source>
</evidence>
<organism evidence="8 9">
    <name type="scientific">Orbilia ellipsospora</name>
    <dbReference type="NCBI Taxonomy" id="2528407"/>
    <lineage>
        <taxon>Eukaryota</taxon>
        <taxon>Fungi</taxon>
        <taxon>Dikarya</taxon>
        <taxon>Ascomycota</taxon>
        <taxon>Pezizomycotina</taxon>
        <taxon>Orbiliomycetes</taxon>
        <taxon>Orbiliales</taxon>
        <taxon>Orbiliaceae</taxon>
        <taxon>Orbilia</taxon>
    </lineage>
</organism>
<feature type="signal peptide" evidence="6">
    <location>
        <begin position="1"/>
        <end position="17"/>
    </location>
</feature>
<dbReference type="Pfam" id="PF08031">
    <property type="entry name" value="BBE"/>
    <property type="match status" value="1"/>
</dbReference>
<name>A0AAV9X0Y7_9PEZI</name>
<evidence type="ECO:0000256" key="4">
    <source>
        <dbReference type="ARBA" id="ARBA00022827"/>
    </source>
</evidence>
<keyword evidence="6" id="KW-0732">Signal</keyword>
<keyword evidence="4" id="KW-0274">FAD</keyword>
<evidence type="ECO:0000256" key="2">
    <source>
        <dbReference type="ARBA" id="ARBA00005466"/>
    </source>
</evidence>
<keyword evidence="5" id="KW-0560">Oxidoreductase</keyword>
<reference evidence="8 9" key="1">
    <citation type="submission" date="2019-10" db="EMBL/GenBank/DDBJ databases">
        <authorList>
            <person name="Palmer J.M."/>
        </authorList>
    </citation>
    <scope>NUCLEOTIDE SEQUENCE [LARGE SCALE GENOMIC DNA]</scope>
    <source>
        <strain evidence="8 9">TWF694</strain>
    </source>
</reference>
<protein>
    <recommendedName>
        <fullName evidence="7">FAD-binding PCMH-type domain-containing protein</fullName>
    </recommendedName>
</protein>
<dbReference type="InterPro" id="IPR016166">
    <property type="entry name" value="FAD-bd_PCMH"/>
</dbReference>
<evidence type="ECO:0000313" key="8">
    <source>
        <dbReference type="EMBL" id="KAK6532060.1"/>
    </source>
</evidence>
<sequence>MRLHLLLPLITVFRVAAMTTKPPGIQQALGPKLSSQASIALSSSAAPRWSDYEAPRAQIVVSVFTEHDVVETVKYCNDHKLEFLAQTSGHGWANTWSLQSKDVIINLRGLNTVKVDKAKMTATIGGGAIIKEIVDEVYKHEMHVVAGGCNCVSTGFMLGGGVGRLMGEYGLAIDNLVSVNLVTAEGDLITVTNKEPCEDLWWALKGAGHNFGVVTSYVVKTHPWINGGIHWTGNLVFTGDQVEAVTSAINDLVLQKPMSIHYYFVVDPSSGQPVIIVNPFYAGKLEDARKAFKPLIDLHPIADTTSTIPWDDLNTSADFFCEKGGRKPAYTAALKKMDPKAFKNIWDAYVAFIQKHGVENVGQGALLVECYSYVTARTIERSSTAYPHRDVNFLAVMLGWYNNPTLDAAAEELGSYAREQWRHTSGLPQEHAYINFGRGDESLEAIYGESWRVEKLSNIKKKWDPKERFGQYFPIPVKGHY</sequence>
<dbReference type="PANTHER" id="PTHR42973">
    <property type="entry name" value="BINDING OXIDOREDUCTASE, PUTATIVE (AFU_ORTHOLOGUE AFUA_1G17690)-RELATED"/>
    <property type="match status" value="1"/>
</dbReference>
<dbReference type="Gene3D" id="3.30.465.10">
    <property type="match status" value="1"/>
</dbReference>
<dbReference type="GO" id="GO:0071949">
    <property type="term" value="F:FAD binding"/>
    <property type="evidence" value="ECO:0007669"/>
    <property type="project" value="InterPro"/>
</dbReference>
<proteinExistence type="inferred from homology"/>
<dbReference type="SUPFAM" id="SSF56176">
    <property type="entry name" value="FAD-binding/transporter-associated domain-like"/>
    <property type="match status" value="1"/>
</dbReference>
<comment type="caution">
    <text evidence="8">The sequence shown here is derived from an EMBL/GenBank/DDBJ whole genome shotgun (WGS) entry which is preliminary data.</text>
</comment>
<keyword evidence="3" id="KW-0285">Flavoprotein</keyword>
<accession>A0AAV9X0Y7</accession>
<dbReference type="Proteomes" id="UP001365542">
    <property type="component" value="Unassembled WGS sequence"/>
</dbReference>
<dbReference type="InterPro" id="IPR016169">
    <property type="entry name" value="FAD-bd_PCMH_sub2"/>
</dbReference>